<gene>
    <name evidence="1" type="ORF">FUG_LOCUS469561</name>
</gene>
<evidence type="ECO:0000313" key="1">
    <source>
        <dbReference type="EMBL" id="VIO62186.1"/>
    </source>
</evidence>
<dbReference type="EMBL" id="CAAKMV010000159">
    <property type="protein sequence ID" value="VIO62186.1"/>
    <property type="molecule type" value="Genomic_DNA"/>
</dbReference>
<organism evidence="1">
    <name type="scientific">Gibberella zeae</name>
    <name type="common">Wheat head blight fungus</name>
    <name type="synonym">Fusarium graminearum</name>
    <dbReference type="NCBI Taxonomy" id="5518"/>
    <lineage>
        <taxon>Eukaryota</taxon>
        <taxon>Fungi</taxon>
        <taxon>Dikarya</taxon>
        <taxon>Ascomycota</taxon>
        <taxon>Pezizomycotina</taxon>
        <taxon>Sordariomycetes</taxon>
        <taxon>Hypocreomycetidae</taxon>
        <taxon>Hypocreales</taxon>
        <taxon>Nectriaceae</taxon>
        <taxon>Fusarium</taxon>
    </lineage>
</organism>
<proteinExistence type="predicted"/>
<name>A0A4E9EH04_GIBZA</name>
<sequence length="157" mass="17762">MCNQRTEKWVCKHCEKPVKEVTYLTSKCKSQSETDVCKEAGKTCYETIDIYIPTCTPKQLSKLQTPSTAHSNTLPRSSDSNHSVCVKQSKLRGYAPHAPRRFWEKKSKKNVCESVKKGGICTQASPTLLDYVYVADADCEICKQMNQYDDEKVRAGL</sequence>
<protein>
    <submittedName>
        <fullName evidence="1">Uncharacterized protein</fullName>
    </submittedName>
</protein>
<accession>A0A4E9EH04</accession>
<reference evidence="1" key="1">
    <citation type="submission" date="2019-04" db="EMBL/GenBank/DDBJ databases">
        <authorList>
            <person name="Melise S."/>
            <person name="Noan J."/>
            <person name="Okalmin O."/>
        </authorList>
    </citation>
    <scope>NUCLEOTIDE SEQUENCE</scope>
    <source>
        <strain evidence="1">FN9</strain>
    </source>
</reference>
<dbReference type="AlphaFoldDB" id="A0A4E9EH04"/>